<evidence type="ECO:0000256" key="3">
    <source>
        <dbReference type="ARBA" id="ARBA00008940"/>
    </source>
</evidence>
<evidence type="ECO:0000256" key="1">
    <source>
        <dbReference type="ARBA" id="ARBA00004123"/>
    </source>
</evidence>
<evidence type="ECO:0000256" key="6">
    <source>
        <dbReference type="ARBA" id="ARBA00023306"/>
    </source>
</evidence>
<dbReference type="KEGG" id="pmrn:116952164"/>
<organism evidence="9 11">
    <name type="scientific">Petromyzon marinus</name>
    <name type="common">Sea lamprey</name>
    <dbReference type="NCBI Taxonomy" id="7757"/>
    <lineage>
        <taxon>Eukaryota</taxon>
        <taxon>Metazoa</taxon>
        <taxon>Chordata</taxon>
        <taxon>Craniata</taxon>
        <taxon>Vertebrata</taxon>
        <taxon>Cyclostomata</taxon>
        <taxon>Hyperoartia</taxon>
        <taxon>Petromyzontiformes</taxon>
        <taxon>Petromyzontidae</taxon>
        <taxon>Petromyzon</taxon>
    </lineage>
</organism>
<feature type="domain" description="Cyclin-D1-binding protein 1-like N-terminal" evidence="7">
    <location>
        <begin position="63"/>
        <end position="203"/>
    </location>
</feature>
<dbReference type="PANTHER" id="PTHR15492">
    <property type="entry name" value="CYCLIN D1-BINDING PROTEIN 1"/>
    <property type="match status" value="1"/>
</dbReference>
<dbReference type="InterPro" id="IPR049317">
    <property type="entry name" value="GCIP-like_N"/>
</dbReference>
<evidence type="ECO:0000259" key="7">
    <source>
        <dbReference type="Pfam" id="PF13324"/>
    </source>
</evidence>
<name>A0AAJ7TZS1_PETMA</name>
<dbReference type="GO" id="GO:0005737">
    <property type="term" value="C:cytoplasm"/>
    <property type="evidence" value="ECO:0007669"/>
    <property type="project" value="UniProtKB-SubCell"/>
</dbReference>
<keyword evidence="6" id="KW-0131">Cell cycle</keyword>
<evidence type="ECO:0000256" key="4">
    <source>
        <dbReference type="ARBA" id="ARBA00022490"/>
    </source>
</evidence>
<dbReference type="PANTHER" id="PTHR15492:SF1">
    <property type="entry name" value="CYCLIN-D1-BINDING PROTEIN 1"/>
    <property type="match status" value="1"/>
</dbReference>
<dbReference type="Pfam" id="PF20936">
    <property type="entry name" value="GCIP_C"/>
    <property type="match status" value="1"/>
</dbReference>
<accession>A0AAJ7TZS1</accession>
<sequence length="360" mass="39411">MVAERGDITDSSAPVNAMAEQDVSVALENLKHSVTLVLEQLKDGESSVAPREDFNMPEFWEKLEHCYKAVSQESTKLSLAFSRPPLPSAQDCRKLAEGMENAVLATVTVFYTLPKTYGLVLRKSTKEATMTVLGGVLHLVESIKRSPVQSLSQGQLTSTAGVWEACDHISRLPRDNVVAVLAVMQAALGIVRDALEEIEQAQDAGNSDPFGDVLADDIVGFRENQDTYWSERDRQLLAPCLGLMKASKACLQKVARTVKTHGSAGAAARQEERASQLDDLADLARLISPSVDDLAMAVYPPMNYAAIRLNAIKLASVLKNYLEVTRQTYVCPEEEHAWVRFLLSAVDHNLDKVQALSSDV</sequence>
<evidence type="ECO:0000259" key="8">
    <source>
        <dbReference type="Pfam" id="PF20936"/>
    </source>
</evidence>
<dbReference type="RefSeq" id="XP_032827172.1">
    <property type="nucleotide sequence ID" value="XM_032971281.1"/>
</dbReference>
<evidence type="ECO:0000313" key="9">
    <source>
        <dbReference type="Proteomes" id="UP001318040"/>
    </source>
</evidence>
<dbReference type="AlphaFoldDB" id="A0AAJ7TZS1"/>
<comment type="subcellular location">
    <subcellularLocation>
        <location evidence="2">Cytoplasm</location>
    </subcellularLocation>
    <subcellularLocation>
        <location evidence="1">Nucleus</location>
    </subcellularLocation>
</comment>
<reference evidence="10 11" key="1">
    <citation type="submission" date="2025-04" db="UniProtKB">
        <authorList>
            <consortium name="RefSeq"/>
        </authorList>
    </citation>
    <scope>IDENTIFICATION</scope>
    <source>
        <tissue evidence="10 11">Sperm</tissue>
    </source>
</reference>
<feature type="domain" description="Cyclin-D1-binding protein 1-like C-terminal" evidence="8">
    <location>
        <begin position="216"/>
        <end position="322"/>
    </location>
</feature>
<comment type="similarity">
    <text evidence="3">Belongs to the CCNDBP1 family.</text>
</comment>
<keyword evidence="5" id="KW-0539">Nucleus</keyword>
<evidence type="ECO:0000313" key="10">
    <source>
        <dbReference type="RefSeq" id="XP_032827172.1"/>
    </source>
</evidence>
<protein>
    <submittedName>
        <fullName evidence="10 11">Cyclin-D1-binding protein 1 isoform X1</fullName>
    </submittedName>
</protein>
<gene>
    <name evidence="10 11" type="primary">CCNDBP1</name>
</gene>
<dbReference type="InterPro" id="IPR026907">
    <property type="entry name" value="GCIP-like"/>
</dbReference>
<proteinExistence type="inferred from homology"/>
<dbReference type="FunFam" id="1.20.1410.10:FF:000005">
    <property type="entry name" value="cyclin-D1-binding protein 1"/>
    <property type="match status" value="1"/>
</dbReference>
<evidence type="ECO:0000256" key="2">
    <source>
        <dbReference type="ARBA" id="ARBA00004496"/>
    </source>
</evidence>
<dbReference type="InterPro" id="IPR049318">
    <property type="entry name" value="GCIP_C"/>
</dbReference>
<dbReference type="RefSeq" id="XP_032827173.1">
    <property type="nucleotide sequence ID" value="XM_032971282.1"/>
</dbReference>
<dbReference type="Gene3D" id="1.20.1420.10">
    <property type="entry name" value="Talin, central domain"/>
    <property type="match status" value="1"/>
</dbReference>
<dbReference type="Proteomes" id="UP001318040">
    <property type="component" value="Chromosome 45"/>
</dbReference>
<evidence type="ECO:0000256" key="5">
    <source>
        <dbReference type="ARBA" id="ARBA00023242"/>
    </source>
</evidence>
<dbReference type="GO" id="GO:0005634">
    <property type="term" value="C:nucleus"/>
    <property type="evidence" value="ECO:0007669"/>
    <property type="project" value="UniProtKB-SubCell"/>
</dbReference>
<dbReference type="CTD" id="23582"/>
<evidence type="ECO:0000313" key="11">
    <source>
        <dbReference type="RefSeq" id="XP_032827173.1"/>
    </source>
</evidence>
<dbReference type="Pfam" id="PF13324">
    <property type="entry name" value="GCIP_N"/>
    <property type="match status" value="1"/>
</dbReference>
<keyword evidence="9" id="KW-1185">Reference proteome</keyword>
<keyword evidence="4" id="KW-0963">Cytoplasm</keyword>
<dbReference type="GeneID" id="116952164"/>
<dbReference type="Gene3D" id="1.20.1410.10">
    <property type="entry name" value="I/LWEQ domain"/>
    <property type="match status" value="1"/>
</dbReference>